<protein>
    <recommendedName>
        <fullName evidence="2">FAD-binding FR-type domain-containing protein</fullName>
    </recommendedName>
</protein>
<comment type="similarity">
    <text evidence="1">Belongs to the SIP oxidoreductase family.</text>
</comment>
<evidence type="ECO:0000313" key="3">
    <source>
        <dbReference type="EMBL" id="CAA0092902.1"/>
    </source>
</evidence>
<dbReference type="PROSITE" id="PS51384">
    <property type="entry name" value="FAD_FR"/>
    <property type="match status" value="1"/>
</dbReference>
<dbReference type="InterPro" id="IPR039261">
    <property type="entry name" value="FNR_nucleotide-bd"/>
</dbReference>
<dbReference type="RefSeq" id="WP_159598440.1">
    <property type="nucleotide sequence ID" value="NZ_CACSAS010000001.1"/>
</dbReference>
<dbReference type="InterPro" id="IPR013113">
    <property type="entry name" value="SIP_FAD-bd"/>
</dbReference>
<dbReference type="InterPro" id="IPR039374">
    <property type="entry name" value="SIP_fam"/>
</dbReference>
<dbReference type="Proteomes" id="UP000433050">
    <property type="component" value="Unassembled WGS sequence"/>
</dbReference>
<evidence type="ECO:0000313" key="4">
    <source>
        <dbReference type="Proteomes" id="UP000433050"/>
    </source>
</evidence>
<dbReference type="AlphaFoldDB" id="A0A5S9NR04"/>
<dbReference type="PANTHER" id="PTHR30157">
    <property type="entry name" value="FERRIC REDUCTASE, NADPH-DEPENDENT"/>
    <property type="match status" value="1"/>
</dbReference>
<keyword evidence="4" id="KW-1185">Reference proteome</keyword>
<dbReference type="Pfam" id="PF08021">
    <property type="entry name" value="FAD_binding_9"/>
    <property type="match status" value="1"/>
</dbReference>
<sequence>MTETLLVAEARVPLADPRGMAETLCAHFVEHAHVTRTAEGGLIESPFGRAELRAGKAHLHLRAEGVDATALYVVKNALAEHLAIFAGDAASRFSWSGDQAGQHRIPFFHEMRVVGARQLTPKMRRVTLAGGDIAAFDGEAGLHVRLLIPPAGRPPVWPVAAPDGRTLWPKGEDALIRRVYTIRRLDPAAGTIDVDMVLHEDGDAPGSRWATRAQPGDPVGVMGPGGGLPPDADWHVLAGDETALPVIARIAEGLPVGRRVIALVEVADAAEEQPIASHVDLQLRWLHRDGAPAGTTDLLERALRAMEWPAGGRGHVMVGCEHHAARAVRSWLRAERGMAKQDAQVAAYWRLGRSGDTAAEEQDRE</sequence>
<organism evidence="3 4">
    <name type="scientific">Starkeya nomas</name>
    <dbReference type="NCBI Taxonomy" id="2666134"/>
    <lineage>
        <taxon>Bacteria</taxon>
        <taxon>Pseudomonadati</taxon>
        <taxon>Pseudomonadota</taxon>
        <taxon>Alphaproteobacteria</taxon>
        <taxon>Hyphomicrobiales</taxon>
        <taxon>Xanthobacteraceae</taxon>
        <taxon>Starkeya</taxon>
    </lineage>
</organism>
<dbReference type="SUPFAM" id="SSF63380">
    <property type="entry name" value="Riboflavin synthase domain-like"/>
    <property type="match status" value="1"/>
</dbReference>
<dbReference type="EMBL" id="CACSAS010000001">
    <property type="protein sequence ID" value="CAA0092902.1"/>
    <property type="molecule type" value="Genomic_DNA"/>
</dbReference>
<dbReference type="GO" id="GO:0016491">
    <property type="term" value="F:oxidoreductase activity"/>
    <property type="evidence" value="ECO:0007669"/>
    <property type="project" value="InterPro"/>
</dbReference>
<dbReference type="PANTHER" id="PTHR30157:SF0">
    <property type="entry name" value="NADPH-DEPENDENT FERRIC-CHELATE REDUCTASE"/>
    <property type="match status" value="1"/>
</dbReference>
<dbReference type="Gene3D" id="3.40.50.80">
    <property type="entry name" value="Nucleotide-binding domain of ferredoxin-NADP reductase (FNR) module"/>
    <property type="match status" value="1"/>
</dbReference>
<dbReference type="InterPro" id="IPR017938">
    <property type="entry name" value="Riboflavin_synthase-like_b-brl"/>
</dbReference>
<dbReference type="Pfam" id="PF09981">
    <property type="entry name" value="DUF2218"/>
    <property type="match status" value="1"/>
</dbReference>
<name>A0A5S9NR04_9HYPH</name>
<dbReference type="Pfam" id="PF04954">
    <property type="entry name" value="SIP"/>
    <property type="match status" value="1"/>
</dbReference>
<dbReference type="Gene3D" id="3.30.310.50">
    <property type="entry name" value="Alpha-D-phosphohexomutase, C-terminal domain"/>
    <property type="match status" value="1"/>
</dbReference>
<dbReference type="Gene3D" id="2.40.30.10">
    <property type="entry name" value="Translation factors"/>
    <property type="match status" value="1"/>
</dbReference>
<dbReference type="InterPro" id="IPR007037">
    <property type="entry name" value="SIP_rossman_dom"/>
</dbReference>
<evidence type="ECO:0000256" key="1">
    <source>
        <dbReference type="ARBA" id="ARBA00035644"/>
    </source>
</evidence>
<feature type="domain" description="FAD-binding FR-type" evidence="2">
    <location>
        <begin position="106"/>
        <end position="231"/>
    </location>
</feature>
<proteinExistence type="inferred from homology"/>
<dbReference type="InterPro" id="IPR017927">
    <property type="entry name" value="FAD-bd_FR_type"/>
</dbReference>
<gene>
    <name evidence="3" type="ORF">STARVERO_01540</name>
</gene>
<dbReference type="CDD" id="cd06193">
    <property type="entry name" value="siderophore_interacting"/>
    <property type="match status" value="1"/>
</dbReference>
<accession>A0A5S9NR04</accession>
<dbReference type="InterPro" id="IPR014543">
    <property type="entry name" value="UCP028291"/>
</dbReference>
<reference evidence="3 4" key="1">
    <citation type="submission" date="2019-12" db="EMBL/GenBank/DDBJ databases">
        <authorList>
            <person name="Reyes-Prieto M."/>
        </authorList>
    </citation>
    <scope>NUCLEOTIDE SEQUENCE [LARGE SCALE GENOMIC DNA]</scope>
    <source>
        <strain evidence="3">HF14-78462</strain>
    </source>
</reference>
<evidence type="ECO:0000259" key="2">
    <source>
        <dbReference type="PROSITE" id="PS51384"/>
    </source>
</evidence>